<evidence type="ECO:0008006" key="4">
    <source>
        <dbReference type="Google" id="ProtNLM"/>
    </source>
</evidence>
<organism evidence="2 3">
    <name type="scientific">Pantoea eucalypti</name>
    <dbReference type="NCBI Taxonomy" id="470933"/>
    <lineage>
        <taxon>Bacteria</taxon>
        <taxon>Pseudomonadati</taxon>
        <taxon>Pseudomonadota</taxon>
        <taxon>Gammaproteobacteria</taxon>
        <taxon>Enterobacterales</taxon>
        <taxon>Erwiniaceae</taxon>
        <taxon>Pantoea</taxon>
    </lineage>
</organism>
<proteinExistence type="predicted"/>
<keyword evidence="3" id="KW-1185">Reference proteome</keyword>
<sequence length="254" mass="28502">MVKYTNRIISCVSAALVLLLFSPSTFATPVIGIGSMYDVLTPGMQSMTKRIYNTGDSTAFVRVEILEIHPERQDKNNELPQKEVSGKTLERERLIVTPQRLIIPPSGFQSVRMLWPGERNSERYFRIRFIPVMPESDDGFGLDKKAVSEYRKENLQAGLNVLTGYGTILIVQPEKPLFNTVIHDAAPDSLSVRNNGNATVSLDAIRQCKFANTDCGSVTREFILPGRTHDVKRKAGYKTNFTLIEGSNKRNLSY</sequence>
<dbReference type="Gene3D" id="2.60.40.10">
    <property type="entry name" value="Immunoglobulins"/>
    <property type="match status" value="1"/>
</dbReference>
<accession>A0ABY2ZNE1</accession>
<dbReference type="InterPro" id="IPR013783">
    <property type="entry name" value="Ig-like_fold"/>
</dbReference>
<evidence type="ECO:0000256" key="1">
    <source>
        <dbReference type="SAM" id="SignalP"/>
    </source>
</evidence>
<evidence type="ECO:0000313" key="3">
    <source>
        <dbReference type="Proteomes" id="UP000315469"/>
    </source>
</evidence>
<feature type="signal peptide" evidence="1">
    <location>
        <begin position="1"/>
        <end position="27"/>
    </location>
</feature>
<dbReference type="Proteomes" id="UP000315469">
    <property type="component" value="Unassembled WGS sequence"/>
</dbReference>
<reference evidence="2 3" key="1">
    <citation type="submission" date="2019-06" db="EMBL/GenBank/DDBJ databases">
        <title>Taxogenomics and systematics of the genus Pantoea.</title>
        <authorList>
            <person name="Tambong J.T."/>
        </authorList>
    </citation>
    <scope>NUCLEOTIDE SEQUENCE [LARGE SCALE GENOMIC DNA]</scope>
    <source>
        <strain evidence="2 3">LMG 24197</strain>
    </source>
</reference>
<name>A0ABY2ZNE1_9GAMM</name>
<keyword evidence="1" id="KW-0732">Signal</keyword>
<gene>
    <name evidence="2" type="ORF">FJW02_05705</name>
</gene>
<protein>
    <recommendedName>
        <fullName evidence="4">Molecular chaperone</fullName>
    </recommendedName>
</protein>
<feature type="chain" id="PRO_5047271989" description="Molecular chaperone" evidence="1">
    <location>
        <begin position="28"/>
        <end position="254"/>
    </location>
</feature>
<dbReference type="EMBL" id="VHJB01000046">
    <property type="protein sequence ID" value="TPV39491.1"/>
    <property type="molecule type" value="Genomic_DNA"/>
</dbReference>
<dbReference type="InterPro" id="IPR008962">
    <property type="entry name" value="PapD-like_sf"/>
</dbReference>
<dbReference type="SUPFAM" id="SSF49354">
    <property type="entry name" value="PapD-like"/>
    <property type="match status" value="1"/>
</dbReference>
<comment type="caution">
    <text evidence="2">The sequence shown here is derived from an EMBL/GenBank/DDBJ whole genome shotgun (WGS) entry which is preliminary data.</text>
</comment>
<evidence type="ECO:0000313" key="2">
    <source>
        <dbReference type="EMBL" id="TPV39491.1"/>
    </source>
</evidence>